<dbReference type="GO" id="GO:0046872">
    <property type="term" value="F:metal ion binding"/>
    <property type="evidence" value="ECO:0007669"/>
    <property type="project" value="UniProtKB-KW"/>
</dbReference>
<keyword evidence="3 7" id="KW-0255">Endonuclease</keyword>
<sequence>MVIFYILPAYSVGDTGCTILINGDLTAPQVLVLRPEEGLYGNDAFYLPDDAGRIQLLENQVVNLACPGGRLRINDAATTVQTYEAKCLSGMFSIRGGSYPFSAFSCSVIPTRTVRATGNTCLSQYQEIEIGFILGDRFLRHLLICFDQFVQTTLYSEFNLTKTIAGYQRAFPRPSFLAGSGFYNTGGVAVNTLYTRNRQRLTLNALLGLPPGDFKYIAETSNLFLARGHLAAKVDFLFGSQHRLTFYFVNAAPQWQTLNALNWGTMEQNVRDFATRRGLDLIVYTGTYGATSLPHEVTGEDIELYLYVDGEKRGIPVPRLFWKLVYEPITKAGVVFIGVNNPYKINRQKDIVCTNICDQYEWLTWQPTNISRGYSYCCSVEDFGQTVTTLPKIRITQLLK</sequence>
<organism evidence="7 8">
    <name type="scientific">Popillia japonica</name>
    <name type="common">Japanese beetle</name>
    <dbReference type="NCBI Taxonomy" id="7064"/>
    <lineage>
        <taxon>Eukaryota</taxon>
        <taxon>Metazoa</taxon>
        <taxon>Ecdysozoa</taxon>
        <taxon>Arthropoda</taxon>
        <taxon>Hexapoda</taxon>
        <taxon>Insecta</taxon>
        <taxon>Pterygota</taxon>
        <taxon>Neoptera</taxon>
        <taxon>Endopterygota</taxon>
        <taxon>Coleoptera</taxon>
        <taxon>Polyphaga</taxon>
        <taxon>Scarabaeiformia</taxon>
        <taxon>Scarabaeidae</taxon>
        <taxon>Rutelinae</taxon>
        <taxon>Popillia</taxon>
    </lineage>
</organism>
<dbReference type="FunFam" id="3.40.570.10:FF:000007">
    <property type="entry name" value="Alkaline nuclease"/>
    <property type="match status" value="1"/>
</dbReference>
<gene>
    <name evidence="7" type="ORF">QE152_g26770</name>
</gene>
<evidence type="ECO:0000256" key="2">
    <source>
        <dbReference type="ARBA" id="ARBA00022722"/>
    </source>
</evidence>
<evidence type="ECO:0000256" key="3">
    <source>
        <dbReference type="ARBA" id="ARBA00022759"/>
    </source>
</evidence>
<proteinExistence type="inferred from homology"/>
<evidence type="ECO:0000256" key="1">
    <source>
        <dbReference type="ARBA" id="ARBA00010052"/>
    </source>
</evidence>
<dbReference type="InterPro" id="IPR001604">
    <property type="entry name" value="Endo_G_ENPP1-like_dom"/>
</dbReference>
<keyword evidence="3 7" id="KW-0378">Hydrolase</keyword>
<keyword evidence="5" id="KW-0479">Metal-binding</keyword>
<dbReference type="SUPFAM" id="SSF54060">
    <property type="entry name" value="His-Me finger endonucleases"/>
    <property type="match status" value="1"/>
</dbReference>
<dbReference type="PANTHER" id="PTHR13966:SF19">
    <property type="entry name" value="NUCLEASE EXOG, MITOCHONDRIAL"/>
    <property type="match status" value="1"/>
</dbReference>
<evidence type="ECO:0000259" key="6">
    <source>
        <dbReference type="SMART" id="SM00892"/>
    </source>
</evidence>
<evidence type="ECO:0000256" key="4">
    <source>
        <dbReference type="PIRSR" id="PIRSR640255-1"/>
    </source>
</evidence>
<dbReference type="GO" id="GO:0005743">
    <property type="term" value="C:mitochondrial inner membrane"/>
    <property type="evidence" value="ECO:0007669"/>
    <property type="project" value="TreeGrafter"/>
</dbReference>
<dbReference type="GO" id="GO:0006309">
    <property type="term" value="P:apoptotic DNA fragmentation"/>
    <property type="evidence" value="ECO:0007669"/>
    <property type="project" value="TreeGrafter"/>
</dbReference>
<keyword evidence="8" id="KW-1185">Reference proteome</keyword>
<evidence type="ECO:0000313" key="7">
    <source>
        <dbReference type="EMBL" id="KAK9709180.1"/>
    </source>
</evidence>
<dbReference type="Proteomes" id="UP001458880">
    <property type="component" value="Unassembled WGS sequence"/>
</dbReference>
<dbReference type="Pfam" id="PF01223">
    <property type="entry name" value="Endonuclease_NS"/>
    <property type="match status" value="1"/>
</dbReference>
<dbReference type="AlphaFoldDB" id="A0AAW1JVX1"/>
<dbReference type="GO" id="GO:0005634">
    <property type="term" value="C:nucleus"/>
    <property type="evidence" value="ECO:0007669"/>
    <property type="project" value="TreeGrafter"/>
</dbReference>
<evidence type="ECO:0000313" key="8">
    <source>
        <dbReference type="Proteomes" id="UP001458880"/>
    </source>
</evidence>
<reference evidence="7 8" key="1">
    <citation type="journal article" date="2024" name="BMC Genomics">
        <title>De novo assembly and annotation of Popillia japonica's genome with initial clues to its potential as an invasive pest.</title>
        <authorList>
            <person name="Cucini C."/>
            <person name="Boschi S."/>
            <person name="Funari R."/>
            <person name="Cardaioli E."/>
            <person name="Iannotti N."/>
            <person name="Marturano G."/>
            <person name="Paoli F."/>
            <person name="Bruttini M."/>
            <person name="Carapelli A."/>
            <person name="Frati F."/>
            <person name="Nardi F."/>
        </authorList>
    </citation>
    <scope>NUCLEOTIDE SEQUENCE [LARGE SCALE GENOMIC DNA]</scope>
    <source>
        <strain evidence="7">DMR45628</strain>
    </source>
</reference>
<dbReference type="PANTHER" id="PTHR13966">
    <property type="entry name" value="ENDONUCLEASE RELATED"/>
    <property type="match status" value="1"/>
</dbReference>
<dbReference type="GO" id="GO:0000014">
    <property type="term" value="F:single-stranded DNA endodeoxyribonuclease activity"/>
    <property type="evidence" value="ECO:0007669"/>
    <property type="project" value="TreeGrafter"/>
</dbReference>
<dbReference type="InterPro" id="IPR044929">
    <property type="entry name" value="DNA/RNA_non-sp_Endonuclease_sf"/>
</dbReference>
<keyword evidence="2" id="KW-0540">Nuclease</keyword>
<dbReference type="GO" id="GO:0003676">
    <property type="term" value="F:nucleic acid binding"/>
    <property type="evidence" value="ECO:0007669"/>
    <property type="project" value="InterPro"/>
</dbReference>
<feature type="binding site" evidence="5">
    <location>
        <position position="259"/>
    </location>
    <ligand>
        <name>Mg(2+)</name>
        <dbReference type="ChEBI" id="CHEBI:18420"/>
        <note>catalytic</note>
    </ligand>
</feature>
<dbReference type="GO" id="GO:0004521">
    <property type="term" value="F:RNA endonuclease activity"/>
    <property type="evidence" value="ECO:0007669"/>
    <property type="project" value="TreeGrafter"/>
</dbReference>
<dbReference type="InterPro" id="IPR040255">
    <property type="entry name" value="Non-specific_endonuclease"/>
</dbReference>
<dbReference type="Gene3D" id="3.40.570.10">
    <property type="entry name" value="Extracellular Endonuclease, subunit A"/>
    <property type="match status" value="1"/>
</dbReference>
<feature type="active site" description="Proton acceptor" evidence="4">
    <location>
        <position position="229"/>
    </location>
</feature>
<feature type="domain" description="DNA/RNA non-specific endonuclease/pyrophosphatase/phosphodiesterase" evidence="6">
    <location>
        <begin position="138"/>
        <end position="383"/>
    </location>
</feature>
<dbReference type="InterPro" id="IPR044925">
    <property type="entry name" value="His-Me_finger_sf"/>
</dbReference>
<comment type="caution">
    <text evidence="7">The sequence shown here is derived from an EMBL/GenBank/DDBJ whole genome shotgun (WGS) entry which is preliminary data.</text>
</comment>
<accession>A0AAW1JVX1</accession>
<comment type="similarity">
    <text evidence="1">Belongs to the DNA/RNA non-specific endonuclease family.</text>
</comment>
<dbReference type="SMART" id="SM00892">
    <property type="entry name" value="Endonuclease_NS"/>
    <property type="match status" value="1"/>
</dbReference>
<protein>
    <submittedName>
        <fullName evidence="7">DNA/RNA non-specific endonuclease</fullName>
    </submittedName>
</protein>
<evidence type="ECO:0000256" key="5">
    <source>
        <dbReference type="PIRSR" id="PIRSR640255-2"/>
    </source>
</evidence>
<dbReference type="EMBL" id="JASPKY010000315">
    <property type="protein sequence ID" value="KAK9709180.1"/>
    <property type="molecule type" value="Genomic_DNA"/>
</dbReference>
<name>A0AAW1JVX1_POPJA</name>